<feature type="transmembrane region" description="Helical" evidence="1">
    <location>
        <begin position="365"/>
        <end position="383"/>
    </location>
</feature>
<keyword evidence="1" id="KW-0812">Transmembrane</keyword>
<keyword evidence="1" id="KW-0472">Membrane</keyword>
<feature type="transmembrane region" description="Helical" evidence="1">
    <location>
        <begin position="272"/>
        <end position="293"/>
    </location>
</feature>
<proteinExistence type="predicted"/>
<name>A0ABW3JEL7_9FLAO</name>
<feature type="transmembrane region" description="Helical" evidence="1">
    <location>
        <begin position="204"/>
        <end position="223"/>
    </location>
</feature>
<sequence>MAETKIVKSFFYFLIIIGFFLGIGKALAHPMPNSVLQLKIKEAYVLGELKSPYIEYQNALSKKFIDLNTLPTYYLKHIKASSNTNQWQTKIDTIYIQNDSIPNFGTYQEIIVKFKLIPVSLTDIRYFTLNFDVITHQVINHQIMVVLCEDWINGVLNDNKTPLLLGTIKYALETDKISPLTIHLEKGSVWKGFKSFCIMGINHIIHGLDHIFFIVLLLLIAPVRNEGKKWSLFQGNTYTFKRFLSISLFFTLGHSFSLFLGTFNLIPFEIGYIEVFITITIILTAIHTIKPIFPSKETMVGLIFGTIHGLAFSESISSLDLTFKPKLISMLGFNLGIEIAQIGIILIVFPLLLFSKYKIYHTFRFWFALTTILLSMFWFYNRIQFLF</sequence>
<comment type="caution">
    <text evidence="2">The sequence shown here is derived from an EMBL/GenBank/DDBJ whole genome shotgun (WGS) entry which is preliminary data.</text>
</comment>
<evidence type="ECO:0000313" key="3">
    <source>
        <dbReference type="Proteomes" id="UP001597061"/>
    </source>
</evidence>
<dbReference type="Proteomes" id="UP001597061">
    <property type="component" value="Unassembled WGS sequence"/>
</dbReference>
<organism evidence="2 3">
    <name type="scientific">Mariniflexile jejuense</name>
    <dbReference type="NCBI Taxonomy" id="1173582"/>
    <lineage>
        <taxon>Bacteria</taxon>
        <taxon>Pseudomonadati</taxon>
        <taxon>Bacteroidota</taxon>
        <taxon>Flavobacteriia</taxon>
        <taxon>Flavobacteriales</taxon>
        <taxon>Flavobacteriaceae</taxon>
        <taxon>Mariniflexile</taxon>
    </lineage>
</organism>
<feature type="transmembrane region" description="Helical" evidence="1">
    <location>
        <begin position="331"/>
        <end position="353"/>
    </location>
</feature>
<keyword evidence="3" id="KW-1185">Reference proteome</keyword>
<dbReference type="EMBL" id="JBHTJI010000001">
    <property type="protein sequence ID" value="MFD0988570.1"/>
    <property type="molecule type" value="Genomic_DNA"/>
</dbReference>
<reference evidence="3" key="1">
    <citation type="journal article" date="2019" name="Int. J. Syst. Evol. Microbiol.">
        <title>The Global Catalogue of Microorganisms (GCM) 10K type strain sequencing project: providing services to taxonomists for standard genome sequencing and annotation.</title>
        <authorList>
            <consortium name="The Broad Institute Genomics Platform"/>
            <consortium name="The Broad Institute Genome Sequencing Center for Infectious Disease"/>
            <person name="Wu L."/>
            <person name="Ma J."/>
        </authorList>
    </citation>
    <scope>NUCLEOTIDE SEQUENCE [LARGE SCALE GENOMIC DNA]</scope>
    <source>
        <strain evidence="3">CCUG 62414</strain>
    </source>
</reference>
<dbReference type="RefSeq" id="WP_379924128.1">
    <property type="nucleotide sequence ID" value="NZ_JBHTJI010000001.1"/>
</dbReference>
<dbReference type="InterPro" id="IPR032809">
    <property type="entry name" value="Put_HupE_UreJ"/>
</dbReference>
<keyword evidence="1" id="KW-1133">Transmembrane helix</keyword>
<evidence type="ECO:0000256" key="1">
    <source>
        <dbReference type="SAM" id="Phobius"/>
    </source>
</evidence>
<accession>A0ABW3JEL7</accession>
<evidence type="ECO:0000313" key="2">
    <source>
        <dbReference type="EMBL" id="MFD0988570.1"/>
    </source>
</evidence>
<gene>
    <name evidence="2" type="ORF">ACFQ1R_00550</name>
</gene>
<feature type="transmembrane region" description="Helical" evidence="1">
    <location>
        <begin position="243"/>
        <end position="266"/>
    </location>
</feature>
<dbReference type="Pfam" id="PF13795">
    <property type="entry name" value="HupE_UreJ_2"/>
    <property type="match status" value="1"/>
</dbReference>
<protein>
    <submittedName>
        <fullName evidence="2">HupE/UreJ family protein</fullName>
    </submittedName>
</protein>